<keyword evidence="8" id="KW-1185">Reference proteome</keyword>
<protein>
    <submittedName>
        <fullName evidence="7">DNA-binding SARP family transcriptional activator</fullName>
    </submittedName>
</protein>
<dbReference type="SUPFAM" id="SSF52540">
    <property type="entry name" value="P-loop containing nucleoside triphosphate hydrolases"/>
    <property type="match status" value="1"/>
</dbReference>
<gene>
    <name evidence="7" type="ORF">CLV43_10995</name>
</gene>
<evidence type="ECO:0000256" key="4">
    <source>
        <dbReference type="ARBA" id="ARBA00023163"/>
    </source>
</evidence>
<dbReference type="InterPro" id="IPR005158">
    <property type="entry name" value="BTAD"/>
</dbReference>
<feature type="domain" description="OmpR/PhoB-type" evidence="6">
    <location>
        <begin position="1"/>
        <end position="108"/>
    </location>
</feature>
<organism evidence="7 8">
    <name type="scientific">Umezawaea tangerina</name>
    <dbReference type="NCBI Taxonomy" id="84725"/>
    <lineage>
        <taxon>Bacteria</taxon>
        <taxon>Bacillati</taxon>
        <taxon>Actinomycetota</taxon>
        <taxon>Actinomycetes</taxon>
        <taxon>Pseudonocardiales</taxon>
        <taxon>Pseudonocardiaceae</taxon>
        <taxon>Umezawaea</taxon>
    </lineage>
</organism>
<dbReference type="GO" id="GO:0003677">
    <property type="term" value="F:DNA binding"/>
    <property type="evidence" value="ECO:0007669"/>
    <property type="project" value="UniProtKB-UniRule"/>
</dbReference>
<keyword evidence="2" id="KW-0805">Transcription regulation</keyword>
<dbReference type="GO" id="GO:0006355">
    <property type="term" value="P:regulation of DNA-templated transcription"/>
    <property type="evidence" value="ECO:0007669"/>
    <property type="project" value="InterPro"/>
</dbReference>
<dbReference type="EMBL" id="PVTF01000009">
    <property type="protein sequence ID" value="PRY37875.1"/>
    <property type="molecule type" value="Genomic_DNA"/>
</dbReference>
<feature type="DNA-binding region" description="OmpR/PhoB-type" evidence="5">
    <location>
        <begin position="1"/>
        <end position="108"/>
    </location>
</feature>
<dbReference type="InterPro" id="IPR019734">
    <property type="entry name" value="TPR_rpt"/>
</dbReference>
<evidence type="ECO:0000313" key="7">
    <source>
        <dbReference type="EMBL" id="PRY37875.1"/>
    </source>
</evidence>
<dbReference type="SUPFAM" id="SSF46894">
    <property type="entry name" value="C-terminal effector domain of the bipartite response regulators"/>
    <property type="match status" value="1"/>
</dbReference>
<dbReference type="InterPro" id="IPR011990">
    <property type="entry name" value="TPR-like_helical_dom_sf"/>
</dbReference>
<dbReference type="InterPro" id="IPR027417">
    <property type="entry name" value="P-loop_NTPase"/>
</dbReference>
<dbReference type="OrthoDB" id="7628974at2"/>
<proteinExistence type="inferred from homology"/>
<comment type="similarity">
    <text evidence="1">Belongs to the AfsR/DnrI/RedD regulatory family.</text>
</comment>
<evidence type="ECO:0000256" key="2">
    <source>
        <dbReference type="ARBA" id="ARBA00023015"/>
    </source>
</evidence>
<dbReference type="InterPro" id="IPR016032">
    <property type="entry name" value="Sig_transdc_resp-reg_C-effctor"/>
</dbReference>
<dbReference type="PANTHER" id="PTHR35807">
    <property type="entry name" value="TRANSCRIPTIONAL REGULATOR REDD-RELATED"/>
    <property type="match status" value="1"/>
</dbReference>
<evidence type="ECO:0000313" key="8">
    <source>
        <dbReference type="Proteomes" id="UP000239494"/>
    </source>
</evidence>
<dbReference type="Proteomes" id="UP000239494">
    <property type="component" value="Unassembled WGS sequence"/>
</dbReference>
<evidence type="ECO:0000256" key="5">
    <source>
        <dbReference type="PROSITE-ProRule" id="PRU01091"/>
    </source>
</evidence>
<dbReference type="PRINTS" id="PR00364">
    <property type="entry name" value="DISEASERSIST"/>
</dbReference>
<evidence type="ECO:0000256" key="1">
    <source>
        <dbReference type="ARBA" id="ARBA00005820"/>
    </source>
</evidence>
<keyword evidence="3 5" id="KW-0238">DNA-binding</keyword>
<dbReference type="SUPFAM" id="SSF48452">
    <property type="entry name" value="TPR-like"/>
    <property type="match status" value="2"/>
</dbReference>
<keyword evidence="4" id="KW-0804">Transcription</keyword>
<dbReference type="InterPro" id="IPR001867">
    <property type="entry name" value="OmpR/PhoB-type_DNA-bd"/>
</dbReference>
<dbReference type="Gene3D" id="1.25.40.10">
    <property type="entry name" value="Tetratricopeptide repeat domain"/>
    <property type="match status" value="2"/>
</dbReference>
<dbReference type="PROSITE" id="PS51755">
    <property type="entry name" value="OMPR_PHOB"/>
    <property type="match status" value="1"/>
</dbReference>
<dbReference type="InterPro" id="IPR002182">
    <property type="entry name" value="NB-ARC"/>
</dbReference>
<dbReference type="SMART" id="SM01043">
    <property type="entry name" value="BTAD"/>
    <property type="match status" value="1"/>
</dbReference>
<evidence type="ECO:0000259" key="6">
    <source>
        <dbReference type="PROSITE" id="PS51755"/>
    </source>
</evidence>
<dbReference type="InterPro" id="IPR036388">
    <property type="entry name" value="WH-like_DNA-bd_sf"/>
</dbReference>
<dbReference type="Pfam" id="PF03704">
    <property type="entry name" value="BTAD"/>
    <property type="match status" value="1"/>
</dbReference>
<dbReference type="Gene3D" id="1.10.10.10">
    <property type="entry name" value="Winged helix-like DNA-binding domain superfamily/Winged helix DNA-binding domain"/>
    <property type="match status" value="1"/>
</dbReference>
<sequence length="965" mass="104242">MAGVDRGGVPPVRFSVLGPVRAWRGDVEIDLGAPQQRLVLAFLLAAGGRPVALGELVDLLWDESAPSSAVNVVHRSVGLLRRMLEPGLPPRASGRWLLRKAGGYQLEVDELSLDLLGFRALAAEAGRLAAQGAHAAAVPRFAEAFALWHGRCADGLDVGARATVLFAGIDQERLALAREAAESARHAGMAEDLLPALRAVADQARLDEALQAEVMLLLAAAGHQAEALGIYQAVRAHLSGELGIGPGPELRAAQQRVLAQQASSVPPATGMRGNAVRAGLRPAQLPADLPAFTGRRAVLARLDALLPADRTSSGSTVICAIDGMPGTGKTTLAVHLAHRMAGRYPDGQLYVNLRGFDLSGAAMDPAEALRGLLTALDVLPTRMPSTVDEQVGLYRSLTAGKRMLVVLDNARDANQVRPLLPGSATCLVIVTSRDRLTGLVATDGAHLVSLDVLSPEEARENLVRRIGAERVDAEPHAVDEVIRFCAGLPLALSLVAARAAAHPDFPLAAIADELKDTEGSLDAFDDGSSGDVRTVFSWSYRMLGDQAARLFRLLSLHLGPDISLAAAASLLGTGTREVRALLIELIRGRLVTEHSPRRFAAHDLIGVYAAELSRELDRDADREAALDRLFDHYLHTSHRANLMLKPRLRFDQPPGPRPGVTPETIEDDKHASRWFAAERQVLMAAVRHAAENGRPVDARELALSMQQYLQYQGLWHEWDATMSVVAAAAETDGDKKGLAFALRSLAGARHYLGRPDDAIVLLDRTWELLGDLGLHYEQAHVLSGLGSIHGRQHHYAESAAHHARAFKLYSAAEDQQGQANSLQGIAWARSQLGAHTEAVALARKAMTLFREVDDSNGEANCWVVLADSHRLRGQFDKAVAYRQRAIELFRRANIPVYEAEELMELGDTFLEAGDRVGARTAWLRALAILEELRLPAVRLVADRLLRIEHDAYDGAEARADYRHSG</sequence>
<dbReference type="PANTHER" id="PTHR35807:SF1">
    <property type="entry name" value="TRANSCRIPTIONAL REGULATOR REDD"/>
    <property type="match status" value="1"/>
</dbReference>
<comment type="caution">
    <text evidence="7">The sequence shown here is derived from an EMBL/GenBank/DDBJ whole genome shotgun (WGS) entry which is preliminary data.</text>
</comment>
<dbReference type="RefSeq" id="WP_146174948.1">
    <property type="nucleotide sequence ID" value="NZ_PVTF01000009.1"/>
</dbReference>
<dbReference type="CDD" id="cd15831">
    <property type="entry name" value="BTAD"/>
    <property type="match status" value="1"/>
</dbReference>
<dbReference type="SMART" id="SM00028">
    <property type="entry name" value="TPR"/>
    <property type="match status" value="5"/>
</dbReference>
<dbReference type="Pfam" id="PF00931">
    <property type="entry name" value="NB-ARC"/>
    <property type="match status" value="1"/>
</dbReference>
<reference evidence="7 8" key="1">
    <citation type="submission" date="2018-03" db="EMBL/GenBank/DDBJ databases">
        <title>Genomic Encyclopedia of Archaeal and Bacterial Type Strains, Phase II (KMG-II): from individual species to whole genera.</title>
        <authorList>
            <person name="Goeker M."/>
        </authorList>
    </citation>
    <scope>NUCLEOTIDE SEQUENCE [LARGE SCALE GENOMIC DNA]</scope>
    <source>
        <strain evidence="7 8">DSM 44720</strain>
    </source>
</reference>
<evidence type="ECO:0000256" key="3">
    <source>
        <dbReference type="ARBA" id="ARBA00023125"/>
    </source>
</evidence>
<dbReference type="SMART" id="SM00862">
    <property type="entry name" value="Trans_reg_C"/>
    <property type="match status" value="1"/>
</dbReference>
<name>A0A2T0SWT8_9PSEU</name>
<dbReference type="Pfam" id="PF13424">
    <property type="entry name" value="TPR_12"/>
    <property type="match status" value="1"/>
</dbReference>
<dbReference type="GO" id="GO:0000160">
    <property type="term" value="P:phosphorelay signal transduction system"/>
    <property type="evidence" value="ECO:0007669"/>
    <property type="project" value="InterPro"/>
</dbReference>
<dbReference type="AlphaFoldDB" id="A0A2T0SWT8"/>
<accession>A0A2T0SWT8</accession>
<dbReference type="GO" id="GO:0043531">
    <property type="term" value="F:ADP binding"/>
    <property type="evidence" value="ECO:0007669"/>
    <property type="project" value="InterPro"/>
</dbReference>
<dbReference type="Gene3D" id="3.40.50.300">
    <property type="entry name" value="P-loop containing nucleotide triphosphate hydrolases"/>
    <property type="match status" value="1"/>
</dbReference>
<dbReference type="InterPro" id="IPR051677">
    <property type="entry name" value="AfsR-DnrI-RedD_regulator"/>
</dbReference>